<evidence type="ECO:0000313" key="3">
    <source>
        <dbReference type="Proteomes" id="UP000242877"/>
    </source>
</evidence>
<feature type="compositionally biased region" description="Polar residues" evidence="1">
    <location>
        <begin position="1"/>
        <end position="10"/>
    </location>
</feature>
<proteinExistence type="predicted"/>
<dbReference type="AlphaFoldDB" id="A0A162ITC4"/>
<protein>
    <submittedName>
        <fullName evidence="2">Uncharacterized protein</fullName>
    </submittedName>
</protein>
<reference evidence="2 3" key="1">
    <citation type="journal article" date="2016" name="Genome Biol. Evol.">
        <title>Divergent and convergent evolution of fungal pathogenicity.</title>
        <authorList>
            <person name="Shang Y."/>
            <person name="Xiao G."/>
            <person name="Zheng P."/>
            <person name="Cen K."/>
            <person name="Zhan S."/>
            <person name="Wang C."/>
        </authorList>
    </citation>
    <scope>NUCLEOTIDE SEQUENCE [LARGE SCALE GENOMIC DNA]</scope>
    <source>
        <strain evidence="2 3">ARSEF 7405</strain>
    </source>
</reference>
<organism evidence="2 3">
    <name type="scientific">Ascosphaera apis ARSEF 7405</name>
    <dbReference type="NCBI Taxonomy" id="392613"/>
    <lineage>
        <taxon>Eukaryota</taxon>
        <taxon>Fungi</taxon>
        <taxon>Dikarya</taxon>
        <taxon>Ascomycota</taxon>
        <taxon>Pezizomycotina</taxon>
        <taxon>Eurotiomycetes</taxon>
        <taxon>Eurotiomycetidae</taxon>
        <taxon>Onygenales</taxon>
        <taxon>Ascosphaeraceae</taxon>
        <taxon>Ascosphaera</taxon>
    </lineage>
</organism>
<evidence type="ECO:0000256" key="1">
    <source>
        <dbReference type="SAM" id="MobiDB-lite"/>
    </source>
</evidence>
<accession>A0A162ITC4</accession>
<dbReference type="Proteomes" id="UP000242877">
    <property type="component" value="Unassembled WGS sequence"/>
</dbReference>
<keyword evidence="3" id="KW-1185">Reference proteome</keyword>
<feature type="region of interest" description="Disordered" evidence="1">
    <location>
        <begin position="1"/>
        <end position="20"/>
    </location>
</feature>
<comment type="caution">
    <text evidence="2">The sequence shown here is derived from an EMBL/GenBank/DDBJ whole genome shotgun (WGS) entry which is preliminary data.</text>
</comment>
<dbReference type="EMBL" id="AZGZ01000001">
    <property type="protein sequence ID" value="KZZ98122.1"/>
    <property type="molecule type" value="Genomic_DNA"/>
</dbReference>
<evidence type="ECO:0000313" key="2">
    <source>
        <dbReference type="EMBL" id="KZZ98122.1"/>
    </source>
</evidence>
<sequence length="289" mass="32572">MSALNSTSHSPGAAPDITWAPFPGCEEKAIELPTMEDSLQDLAVKMRRLSEVVINNYSLAFSTAFKATQYSTSDPVKLAIPRMNPLELREYQAWTKEPTFPGWNKDTCKLDRANWDLSGEAKLQEWTEAVRLMFNDPTLEREHTVYLYTEVKVLVPIITAHIKLNTAIRQLTVKDADLTANEFADSVSKIGLRSFIVRDSKSKQKLQCNILATSFPRMYAAPLCSRQEPSSVILPREKSQTKGRICFLTNRPQMAIGMSSSSHSETINHTFAEKHDGNKQQLCLLYLLS</sequence>
<gene>
    <name evidence="2" type="ORF">AAP_00383</name>
</gene>
<dbReference type="OrthoDB" id="4206688at2759"/>
<dbReference type="VEuPathDB" id="FungiDB:AAP_00383"/>
<name>A0A162ITC4_9EURO</name>